<evidence type="ECO:0000313" key="4">
    <source>
        <dbReference type="Proteomes" id="UP000023067"/>
    </source>
</evidence>
<protein>
    <recommendedName>
        <fullName evidence="2">Histidine kinase/HSP90-like ATPase domain-containing protein</fullName>
    </recommendedName>
</protein>
<dbReference type="EMBL" id="JDYK01000005">
    <property type="protein sequence ID" value="EWS81830.1"/>
    <property type="molecule type" value="Genomic_DNA"/>
</dbReference>
<dbReference type="PATRIC" id="fig|396014.3.peg.1297"/>
<feature type="transmembrane region" description="Helical" evidence="1">
    <location>
        <begin position="107"/>
        <end position="124"/>
    </location>
</feature>
<feature type="domain" description="Histidine kinase/HSP90-like ATPase" evidence="2">
    <location>
        <begin position="282"/>
        <end position="355"/>
    </location>
</feature>
<evidence type="ECO:0000256" key="1">
    <source>
        <dbReference type="SAM" id="Phobius"/>
    </source>
</evidence>
<keyword evidence="1" id="KW-1133">Transmembrane helix</keyword>
<evidence type="ECO:0000313" key="3">
    <source>
        <dbReference type="EMBL" id="EWS81830.1"/>
    </source>
</evidence>
<dbReference type="OrthoDB" id="4881511at2"/>
<organism evidence="3 4">
    <name type="scientific">Brachybacterium phenoliresistens</name>
    <dbReference type="NCBI Taxonomy" id="396014"/>
    <lineage>
        <taxon>Bacteria</taxon>
        <taxon>Bacillati</taxon>
        <taxon>Actinomycetota</taxon>
        <taxon>Actinomycetes</taxon>
        <taxon>Micrococcales</taxon>
        <taxon>Dermabacteraceae</taxon>
        <taxon>Brachybacterium</taxon>
    </lineage>
</organism>
<name>Z9JTX3_9MICO</name>
<dbReference type="InterPro" id="IPR036890">
    <property type="entry name" value="HATPase_C_sf"/>
</dbReference>
<keyword evidence="1" id="KW-0472">Membrane</keyword>
<feature type="transmembrane region" description="Helical" evidence="1">
    <location>
        <begin position="161"/>
        <end position="178"/>
    </location>
</feature>
<dbReference type="SUPFAM" id="SSF55874">
    <property type="entry name" value="ATPase domain of HSP90 chaperone/DNA topoisomerase II/histidine kinase"/>
    <property type="match status" value="1"/>
</dbReference>
<feature type="transmembrane region" description="Helical" evidence="1">
    <location>
        <begin position="79"/>
        <end position="95"/>
    </location>
</feature>
<dbReference type="AlphaFoldDB" id="Z9JTX3"/>
<dbReference type="Pfam" id="PF13581">
    <property type="entry name" value="HATPase_c_2"/>
    <property type="match status" value="1"/>
</dbReference>
<reference evidence="3 4" key="1">
    <citation type="submission" date="2014-02" db="EMBL/GenBank/DDBJ databases">
        <title>Genome sequence of Brachybacterium phenoliresistens strain W13A50.</title>
        <authorList>
            <person name="Wang X."/>
        </authorList>
    </citation>
    <scope>NUCLEOTIDE SEQUENCE [LARGE SCALE GENOMIC DNA]</scope>
    <source>
        <strain evidence="3 4">W13A50</strain>
    </source>
</reference>
<dbReference type="Gene3D" id="3.30.565.10">
    <property type="entry name" value="Histidine kinase-like ATPase, C-terminal domain"/>
    <property type="match status" value="1"/>
</dbReference>
<comment type="caution">
    <text evidence="3">The sequence shown here is derived from an EMBL/GenBank/DDBJ whole genome shotgun (WGS) entry which is preliminary data.</text>
</comment>
<dbReference type="Proteomes" id="UP000023067">
    <property type="component" value="Unassembled WGS sequence"/>
</dbReference>
<sequence length="403" mass="43600">MTSSEPAHASMEDSVTRVLTLGYALGGLTFGALGTPALLRQWHVYHLLWDVCSILVVFVMPLVLLAMTRRAPIRAIRRTLLGTGIAAFGLLATLVPAMHSPGTLEEAPWFTLTAVIGVAAVCIAGRTVLAWISAVLVGVGIGLVRLLAGPPGLEAQATQDGLYPIVFGGVLVGMILLFRDLARRTDEATDRARAEARESARRTAVREEDQWLRQFLHDEVLSVLVLAGREDPALRESARQHARTALRTLQDSASPRAARQRREGGFAARDFVVLLQETVYEISPAVAFTSQVTRSRPVPAEVRRALVTAVGEALRNSLRHAGGAEERAVQRAVEVRLRDERIDIRVLDDGVGFSMAGVGWDRMGVRESILGSIARLPGGEARVISAPGEGTQVEISWTRPGVR</sequence>
<dbReference type="RefSeq" id="WP_038371517.1">
    <property type="nucleotide sequence ID" value="NZ_KK069991.1"/>
</dbReference>
<dbReference type="HOGENOM" id="CLU_048261_1_0_11"/>
<keyword evidence="1" id="KW-0812">Transmembrane</keyword>
<dbReference type="eggNOG" id="COG4585">
    <property type="taxonomic scope" value="Bacteria"/>
</dbReference>
<gene>
    <name evidence="3" type="ORF">BF93_14755</name>
</gene>
<feature type="transmembrane region" description="Helical" evidence="1">
    <location>
        <begin position="129"/>
        <end position="149"/>
    </location>
</feature>
<proteinExistence type="predicted"/>
<evidence type="ECO:0000259" key="2">
    <source>
        <dbReference type="Pfam" id="PF13581"/>
    </source>
</evidence>
<dbReference type="STRING" id="396014.BF93_14755"/>
<accession>Z9JTX3</accession>
<keyword evidence="4" id="KW-1185">Reference proteome</keyword>
<feature type="transmembrane region" description="Helical" evidence="1">
    <location>
        <begin position="21"/>
        <end position="39"/>
    </location>
</feature>
<feature type="transmembrane region" description="Helical" evidence="1">
    <location>
        <begin position="45"/>
        <end position="67"/>
    </location>
</feature>
<dbReference type="InterPro" id="IPR003594">
    <property type="entry name" value="HATPase_dom"/>
</dbReference>